<gene>
    <name evidence="1" type="primary">zapA</name>
    <name evidence="1" type="ORF">H7F53_03355</name>
</gene>
<accession>A0A7X1FWB0</accession>
<proteinExistence type="predicted"/>
<dbReference type="AlphaFoldDB" id="A0A7X1FWB0"/>
<dbReference type="GO" id="GO:0051301">
    <property type="term" value="P:cell division"/>
    <property type="evidence" value="ECO:0007669"/>
    <property type="project" value="UniProtKB-KW"/>
</dbReference>
<organism evidence="1 2">
    <name type="scientific">Novosphingobium piscinae</name>
    <dbReference type="NCBI Taxonomy" id="1507448"/>
    <lineage>
        <taxon>Bacteria</taxon>
        <taxon>Pseudomonadati</taxon>
        <taxon>Pseudomonadota</taxon>
        <taxon>Alphaproteobacteria</taxon>
        <taxon>Sphingomonadales</taxon>
        <taxon>Sphingomonadaceae</taxon>
        <taxon>Novosphingobium</taxon>
    </lineage>
</organism>
<protein>
    <submittedName>
        <fullName evidence="1">Cell division protein ZapA</fullName>
    </submittedName>
</protein>
<comment type="caution">
    <text evidence="1">The sequence shown here is derived from an EMBL/GenBank/DDBJ whole genome shotgun (WGS) entry which is preliminary data.</text>
</comment>
<reference evidence="1 2" key="1">
    <citation type="submission" date="2020-08" db="EMBL/GenBank/DDBJ databases">
        <title>The genome sequence of type strain Novosphingobium piscinae KCTC 42194.</title>
        <authorList>
            <person name="Liu Y."/>
        </authorList>
    </citation>
    <scope>NUCLEOTIDE SEQUENCE [LARGE SCALE GENOMIC DNA]</scope>
    <source>
        <strain evidence="1 2">KCTC 42194</strain>
    </source>
</reference>
<evidence type="ECO:0000313" key="2">
    <source>
        <dbReference type="Proteomes" id="UP000551327"/>
    </source>
</evidence>
<keyword evidence="1" id="KW-0132">Cell division</keyword>
<dbReference type="InterPro" id="IPR042233">
    <property type="entry name" value="Cell_div_ZapA_N"/>
</dbReference>
<dbReference type="InterPro" id="IPR007838">
    <property type="entry name" value="Cell_div_ZapA-like"/>
</dbReference>
<dbReference type="Proteomes" id="UP000551327">
    <property type="component" value="Unassembled WGS sequence"/>
</dbReference>
<dbReference type="InterPro" id="IPR036192">
    <property type="entry name" value="Cell_div_ZapA-like_sf"/>
</dbReference>
<keyword evidence="1" id="KW-0131">Cell cycle</keyword>
<sequence>MSNVTLQIGGRSFTVACAAGEEAHIARLGQLIDGKLQAMGGVAGQTETRMLLFAALLLADELHEIRHGGAAPAAPVPVEDPQLAGRIEALAAALEKCATDLETLAGDA</sequence>
<dbReference type="SUPFAM" id="SSF102829">
    <property type="entry name" value="Cell division protein ZapA-like"/>
    <property type="match status" value="1"/>
</dbReference>
<dbReference type="Pfam" id="PF05164">
    <property type="entry name" value="ZapA"/>
    <property type="match status" value="1"/>
</dbReference>
<name>A0A7X1FWB0_9SPHN</name>
<dbReference type="Gene3D" id="3.30.160.880">
    <property type="entry name" value="Cell division protein ZapA protomer, N-terminal domain"/>
    <property type="match status" value="1"/>
</dbReference>
<keyword evidence="2" id="KW-1185">Reference proteome</keyword>
<evidence type="ECO:0000313" key="1">
    <source>
        <dbReference type="EMBL" id="MBC2668178.1"/>
    </source>
</evidence>
<dbReference type="RefSeq" id="WP_185678056.1">
    <property type="nucleotide sequence ID" value="NZ_JACLAX010000002.1"/>
</dbReference>
<dbReference type="EMBL" id="JACLAX010000002">
    <property type="protein sequence ID" value="MBC2668178.1"/>
    <property type="molecule type" value="Genomic_DNA"/>
</dbReference>